<protein>
    <submittedName>
        <fullName evidence="2">DUF2935 family protein</fullName>
    </submittedName>
</protein>
<reference evidence="2 3" key="1">
    <citation type="submission" date="2019-03" db="EMBL/GenBank/DDBJ databases">
        <title>Genomic Encyclopedia of Type Strains, Phase IV (KMG-IV): sequencing the most valuable type-strain genomes for metagenomic binning, comparative biology and taxonomic classification.</title>
        <authorList>
            <person name="Goeker M."/>
        </authorList>
    </citation>
    <scope>NUCLEOTIDE SEQUENCE [LARGE SCALE GENOMIC DNA]</scope>
    <source>
        <strain evidence="2 3">DSM 15969</strain>
    </source>
</reference>
<feature type="region of interest" description="Disordered" evidence="1">
    <location>
        <begin position="409"/>
        <end position="444"/>
    </location>
</feature>
<dbReference type="SUPFAM" id="SSF158430">
    <property type="entry name" value="Bacillus cereus metalloprotein-like"/>
    <property type="match status" value="2"/>
</dbReference>
<feature type="compositionally biased region" description="Basic and acidic residues" evidence="1">
    <location>
        <begin position="420"/>
        <end position="429"/>
    </location>
</feature>
<dbReference type="AlphaFoldDB" id="A0A4R1PYE1"/>
<evidence type="ECO:0000313" key="3">
    <source>
        <dbReference type="Proteomes" id="UP000295063"/>
    </source>
</evidence>
<gene>
    <name evidence="2" type="ORF">EV210_105251</name>
</gene>
<proteinExistence type="predicted"/>
<accession>A0A4R1PYE1</accession>
<dbReference type="Gene3D" id="1.20.1260.120">
    <property type="entry name" value="Protein of unknown function DUF2935"/>
    <property type="match status" value="1"/>
</dbReference>
<organism evidence="2 3">
    <name type="scientific">Anaerospora hongkongensis</name>
    <dbReference type="NCBI Taxonomy" id="244830"/>
    <lineage>
        <taxon>Bacteria</taxon>
        <taxon>Bacillati</taxon>
        <taxon>Bacillota</taxon>
        <taxon>Negativicutes</taxon>
        <taxon>Selenomonadales</taxon>
        <taxon>Sporomusaceae</taxon>
        <taxon>Anaerospora</taxon>
    </lineage>
</organism>
<evidence type="ECO:0000313" key="2">
    <source>
        <dbReference type="EMBL" id="TCL37812.1"/>
    </source>
</evidence>
<keyword evidence="3" id="KW-1185">Reference proteome</keyword>
<dbReference type="Proteomes" id="UP000295063">
    <property type="component" value="Unassembled WGS sequence"/>
</dbReference>
<sequence length="444" mass="50915">MSRPITMAAPVPPLNMEEVKFWLEIMREHALFIKMGLPCESTSLISEAESFYKEFGALYNRAEKIASEKKFVELVDNALDTVAEFLRFKRHLLQQVLLCKLIGNNPPLFLDHMAREAEYVLALFGKIKECHSKNYHLSKARENVFWLRIMADHTKFIEGHIDPSERIIMNMVRDFSTEFDNLFLQANDFYSMLQHPSQLPLVTVSSKKKCKKKHQYSTTTCLPHLNPPVYGRFIHDVRSATLRLRDFKKALYNMVENCRIASILPALLADHVRREADHFLMILTMMEKGLIGTEGDYLQPDLDENALTLDDLCDNADDSTASLASQYISSADDDDCDDDEDDEDDCDDDDCDDDDDDCDCDDDDEDEDDCDSDIVFDDDCDEDFKPASQIKSNYLKPKFYPRDDEAVVQAEPAVQSTKSADPEKADGKYKWSGKWPRPLGKTEE</sequence>
<dbReference type="InterPro" id="IPR021328">
    <property type="entry name" value="CotB-like"/>
</dbReference>
<evidence type="ECO:0000256" key="1">
    <source>
        <dbReference type="SAM" id="MobiDB-lite"/>
    </source>
</evidence>
<dbReference type="EMBL" id="SLUI01000005">
    <property type="protein sequence ID" value="TCL37812.1"/>
    <property type="molecule type" value="Genomic_DNA"/>
</dbReference>
<dbReference type="OrthoDB" id="1633927at2"/>
<dbReference type="RefSeq" id="WP_132078953.1">
    <property type="nucleotide sequence ID" value="NZ_SLUI01000005.1"/>
</dbReference>
<feature type="compositionally biased region" description="Acidic residues" evidence="1">
    <location>
        <begin position="331"/>
        <end position="374"/>
    </location>
</feature>
<name>A0A4R1PYE1_9FIRM</name>
<dbReference type="Pfam" id="PF11155">
    <property type="entry name" value="DUF2935"/>
    <property type="match status" value="2"/>
</dbReference>
<comment type="caution">
    <text evidence="2">The sequence shown here is derived from an EMBL/GenBank/DDBJ whole genome shotgun (WGS) entry which is preliminary data.</text>
</comment>
<feature type="region of interest" description="Disordered" evidence="1">
    <location>
        <begin position="330"/>
        <end position="374"/>
    </location>
</feature>